<evidence type="ECO:0000313" key="2">
    <source>
        <dbReference type="Proteomes" id="UP000886595"/>
    </source>
</evidence>
<comment type="caution">
    <text evidence="1">The sequence shown here is derived from an EMBL/GenBank/DDBJ whole genome shotgun (WGS) entry which is preliminary data.</text>
</comment>
<name>A0A8X7WBV5_BRACI</name>
<reference evidence="1 2" key="1">
    <citation type="submission" date="2020-02" db="EMBL/GenBank/DDBJ databases">
        <authorList>
            <person name="Ma Q."/>
            <person name="Huang Y."/>
            <person name="Song X."/>
            <person name="Pei D."/>
        </authorList>
    </citation>
    <scope>NUCLEOTIDE SEQUENCE [LARGE SCALE GENOMIC DNA]</scope>
    <source>
        <strain evidence="1">Sxm20200214</strain>
        <tissue evidence="1">Leaf</tissue>
    </source>
</reference>
<dbReference type="EMBL" id="JAAMPC010000002">
    <property type="protein sequence ID" value="KAG2327036.1"/>
    <property type="molecule type" value="Genomic_DNA"/>
</dbReference>
<keyword evidence="2" id="KW-1185">Reference proteome</keyword>
<dbReference type="AlphaFoldDB" id="A0A8X7WBV5"/>
<evidence type="ECO:0000313" key="1">
    <source>
        <dbReference type="EMBL" id="KAG2327036.1"/>
    </source>
</evidence>
<protein>
    <submittedName>
        <fullName evidence="1">Uncharacterized protein</fullName>
    </submittedName>
</protein>
<dbReference type="Proteomes" id="UP000886595">
    <property type="component" value="Unassembled WGS sequence"/>
</dbReference>
<proteinExistence type="predicted"/>
<gene>
    <name evidence="1" type="ORF">Bca52824_009764</name>
</gene>
<sequence>MEMDSIPPHPANYELVPPSANEQALLLPLADQAFAKLIQADTHANDASILITIVDIDGLDVDADDTEFELNSEFNLDHLTLPTGDVWYHGDGFNTTSY</sequence>
<accession>A0A8X7WBV5</accession>
<organism evidence="1 2">
    <name type="scientific">Brassica carinata</name>
    <name type="common">Ethiopian mustard</name>
    <name type="synonym">Abyssinian cabbage</name>
    <dbReference type="NCBI Taxonomy" id="52824"/>
    <lineage>
        <taxon>Eukaryota</taxon>
        <taxon>Viridiplantae</taxon>
        <taxon>Streptophyta</taxon>
        <taxon>Embryophyta</taxon>
        <taxon>Tracheophyta</taxon>
        <taxon>Spermatophyta</taxon>
        <taxon>Magnoliopsida</taxon>
        <taxon>eudicotyledons</taxon>
        <taxon>Gunneridae</taxon>
        <taxon>Pentapetalae</taxon>
        <taxon>rosids</taxon>
        <taxon>malvids</taxon>
        <taxon>Brassicales</taxon>
        <taxon>Brassicaceae</taxon>
        <taxon>Brassiceae</taxon>
        <taxon>Brassica</taxon>
    </lineage>
</organism>